<dbReference type="InterPro" id="IPR035906">
    <property type="entry name" value="MetI-like_sf"/>
</dbReference>
<comment type="caution">
    <text evidence="9">The sequence shown here is derived from an EMBL/GenBank/DDBJ whole genome shotgun (WGS) entry which is preliminary data.</text>
</comment>
<proteinExistence type="predicted"/>
<dbReference type="EMBL" id="CASHTH010001492">
    <property type="protein sequence ID" value="CAI8016071.1"/>
    <property type="molecule type" value="Genomic_DNA"/>
</dbReference>
<feature type="transmembrane region" description="Helical" evidence="7">
    <location>
        <begin position="57"/>
        <end position="77"/>
    </location>
</feature>
<protein>
    <submittedName>
        <fullName evidence="9">Uncharacterized multiple-sugar transport system permease YteP</fullName>
    </submittedName>
</protein>
<feature type="transmembrane region" description="Helical" evidence="7">
    <location>
        <begin position="116"/>
        <end position="134"/>
    </location>
</feature>
<organism evidence="9 10">
    <name type="scientific">Geodia barretti</name>
    <name type="common">Barrett's horny sponge</name>
    <dbReference type="NCBI Taxonomy" id="519541"/>
    <lineage>
        <taxon>Eukaryota</taxon>
        <taxon>Metazoa</taxon>
        <taxon>Porifera</taxon>
        <taxon>Demospongiae</taxon>
        <taxon>Heteroscleromorpha</taxon>
        <taxon>Tetractinellida</taxon>
        <taxon>Astrophorina</taxon>
        <taxon>Geodiidae</taxon>
        <taxon>Geodia</taxon>
    </lineage>
</organism>
<accession>A0AA35RTJ9</accession>
<evidence type="ECO:0000256" key="6">
    <source>
        <dbReference type="ARBA" id="ARBA00023136"/>
    </source>
</evidence>
<keyword evidence="3" id="KW-1003">Cell membrane</keyword>
<evidence type="ECO:0000256" key="7">
    <source>
        <dbReference type="SAM" id="Phobius"/>
    </source>
</evidence>
<name>A0AA35RTJ9_GEOBA</name>
<reference evidence="9" key="1">
    <citation type="submission" date="2023-03" db="EMBL/GenBank/DDBJ databases">
        <authorList>
            <person name="Steffen K."/>
            <person name="Cardenas P."/>
        </authorList>
    </citation>
    <scope>NUCLEOTIDE SEQUENCE</scope>
</reference>
<dbReference type="PANTHER" id="PTHR30193">
    <property type="entry name" value="ABC TRANSPORTER PERMEASE PROTEIN"/>
    <property type="match status" value="1"/>
</dbReference>
<evidence type="ECO:0000256" key="3">
    <source>
        <dbReference type="ARBA" id="ARBA00022475"/>
    </source>
</evidence>
<evidence type="ECO:0000256" key="5">
    <source>
        <dbReference type="ARBA" id="ARBA00022989"/>
    </source>
</evidence>
<dbReference type="SUPFAM" id="SSF161098">
    <property type="entry name" value="MetI-like"/>
    <property type="match status" value="1"/>
</dbReference>
<keyword evidence="10" id="KW-1185">Reference proteome</keyword>
<dbReference type="Proteomes" id="UP001174909">
    <property type="component" value="Unassembled WGS sequence"/>
</dbReference>
<evidence type="ECO:0000313" key="10">
    <source>
        <dbReference type="Proteomes" id="UP001174909"/>
    </source>
</evidence>
<dbReference type="InterPro" id="IPR000515">
    <property type="entry name" value="MetI-like"/>
</dbReference>
<dbReference type="InterPro" id="IPR051393">
    <property type="entry name" value="ABC_transporter_permease"/>
</dbReference>
<keyword evidence="4 7" id="KW-0812">Transmembrane</keyword>
<dbReference type="GO" id="GO:0005886">
    <property type="term" value="C:plasma membrane"/>
    <property type="evidence" value="ECO:0007669"/>
    <property type="project" value="UniProtKB-SubCell"/>
</dbReference>
<dbReference type="PANTHER" id="PTHR30193:SF44">
    <property type="entry name" value="LACTOSE TRANSPORT SYSTEM PERMEASE PROTEIN LACF"/>
    <property type="match status" value="1"/>
</dbReference>
<dbReference type="Gene3D" id="1.10.3720.10">
    <property type="entry name" value="MetI-like"/>
    <property type="match status" value="1"/>
</dbReference>
<feature type="transmembrane region" description="Helical" evidence="7">
    <location>
        <begin position="213"/>
        <end position="235"/>
    </location>
</feature>
<comment type="subcellular location">
    <subcellularLocation>
        <location evidence="1">Cell membrane</location>
        <topology evidence="1">Multi-pass membrane protein</topology>
    </subcellularLocation>
</comment>
<feature type="transmembrane region" description="Helical" evidence="7">
    <location>
        <begin position="155"/>
        <end position="177"/>
    </location>
</feature>
<keyword evidence="5 7" id="KW-1133">Transmembrane helix</keyword>
<sequence length="247" mass="27758">MSVLDNILFMFQIPDSKQVFVNTVVIAVAKIVVNLIIPLVAALLLNEVRLRWYKRAVQTVIYLPHFLSWVVFAAMIGNTFSYDGFVNNALRVFDVEPILFLASNVWFRPIIVLTDAWKSFGFGTVIYLGALTAIDPALYESASIDGARRFQQLMLITLPGIVSTVVLMMTLSLGNILNAGFEQILNLYNPLVYSTGDIIDTYVYRVGLVGRQYGIGTAVGLLKSVVSFFLIWLSYRLASRYANYRIF</sequence>
<keyword evidence="2" id="KW-0813">Transport</keyword>
<feature type="domain" description="ABC transmembrane type-1" evidence="8">
    <location>
        <begin position="20"/>
        <end position="234"/>
    </location>
</feature>
<dbReference type="GO" id="GO:0055085">
    <property type="term" value="P:transmembrane transport"/>
    <property type="evidence" value="ECO:0007669"/>
    <property type="project" value="InterPro"/>
</dbReference>
<dbReference type="Pfam" id="PF00528">
    <property type="entry name" value="BPD_transp_1"/>
    <property type="match status" value="1"/>
</dbReference>
<keyword evidence="6 7" id="KW-0472">Membrane</keyword>
<evidence type="ECO:0000256" key="1">
    <source>
        <dbReference type="ARBA" id="ARBA00004651"/>
    </source>
</evidence>
<gene>
    <name evidence="9" type="ORF">GBAR_LOCUS9893</name>
</gene>
<feature type="transmembrane region" description="Helical" evidence="7">
    <location>
        <begin position="20"/>
        <end position="45"/>
    </location>
</feature>
<dbReference type="PROSITE" id="PS50928">
    <property type="entry name" value="ABC_TM1"/>
    <property type="match status" value="1"/>
</dbReference>
<evidence type="ECO:0000256" key="2">
    <source>
        <dbReference type="ARBA" id="ARBA00022448"/>
    </source>
</evidence>
<evidence type="ECO:0000313" key="9">
    <source>
        <dbReference type="EMBL" id="CAI8016071.1"/>
    </source>
</evidence>
<evidence type="ECO:0000256" key="4">
    <source>
        <dbReference type="ARBA" id="ARBA00022692"/>
    </source>
</evidence>
<evidence type="ECO:0000259" key="8">
    <source>
        <dbReference type="PROSITE" id="PS50928"/>
    </source>
</evidence>
<dbReference type="AlphaFoldDB" id="A0AA35RTJ9"/>